<evidence type="ECO:0000256" key="2">
    <source>
        <dbReference type="ARBA" id="ARBA00004651"/>
    </source>
</evidence>
<evidence type="ECO:0000256" key="12">
    <source>
        <dbReference type="SAM" id="Phobius"/>
    </source>
</evidence>
<evidence type="ECO:0000256" key="9">
    <source>
        <dbReference type="ARBA" id="ARBA00022989"/>
    </source>
</evidence>
<dbReference type="PANTHER" id="PTHR43221">
    <property type="entry name" value="PROTEASE HTPX"/>
    <property type="match status" value="1"/>
</dbReference>
<evidence type="ECO:0000313" key="14">
    <source>
        <dbReference type="EMBL" id="GAG47833.1"/>
    </source>
</evidence>
<evidence type="ECO:0000256" key="10">
    <source>
        <dbReference type="ARBA" id="ARBA00023049"/>
    </source>
</evidence>
<comment type="subcellular location">
    <subcellularLocation>
        <location evidence="2">Cell membrane</location>
        <topology evidence="2">Multi-pass membrane protein</topology>
    </subcellularLocation>
</comment>
<gene>
    <name evidence="14" type="ORF">S01H1_80456</name>
</gene>
<dbReference type="PANTHER" id="PTHR43221:SF1">
    <property type="entry name" value="PROTEASE HTPX"/>
    <property type="match status" value="1"/>
</dbReference>
<comment type="caution">
    <text evidence="14">The sequence shown here is derived from an EMBL/GenBank/DDBJ whole genome shotgun (WGS) entry which is preliminary data.</text>
</comment>
<dbReference type="GO" id="GO:0004222">
    <property type="term" value="F:metalloendopeptidase activity"/>
    <property type="evidence" value="ECO:0007669"/>
    <property type="project" value="InterPro"/>
</dbReference>
<evidence type="ECO:0000259" key="13">
    <source>
        <dbReference type="Pfam" id="PF01435"/>
    </source>
</evidence>
<feature type="transmembrane region" description="Helical" evidence="12">
    <location>
        <begin position="21"/>
        <end position="42"/>
    </location>
</feature>
<keyword evidence="4" id="KW-0645">Protease</keyword>
<evidence type="ECO:0000256" key="1">
    <source>
        <dbReference type="ARBA" id="ARBA00001947"/>
    </source>
</evidence>
<feature type="non-terminal residue" evidence="14">
    <location>
        <position position="172"/>
    </location>
</feature>
<evidence type="ECO:0000256" key="8">
    <source>
        <dbReference type="ARBA" id="ARBA00022833"/>
    </source>
</evidence>
<evidence type="ECO:0000256" key="3">
    <source>
        <dbReference type="ARBA" id="ARBA00022475"/>
    </source>
</evidence>
<dbReference type="AlphaFoldDB" id="X0YGT2"/>
<organism evidence="14">
    <name type="scientific">marine sediment metagenome</name>
    <dbReference type="NCBI Taxonomy" id="412755"/>
    <lineage>
        <taxon>unclassified sequences</taxon>
        <taxon>metagenomes</taxon>
        <taxon>ecological metagenomes</taxon>
    </lineage>
</organism>
<dbReference type="GO" id="GO:0006508">
    <property type="term" value="P:proteolysis"/>
    <property type="evidence" value="ECO:0007669"/>
    <property type="project" value="UniProtKB-KW"/>
</dbReference>
<protein>
    <recommendedName>
        <fullName evidence="13">Peptidase M48 domain-containing protein</fullName>
    </recommendedName>
</protein>
<dbReference type="InterPro" id="IPR050083">
    <property type="entry name" value="HtpX_protease"/>
</dbReference>
<keyword evidence="10" id="KW-0482">Metalloprotease</keyword>
<reference evidence="14" key="1">
    <citation type="journal article" date="2014" name="Front. Microbiol.">
        <title>High frequency of phylogenetically diverse reductive dehalogenase-homologous genes in deep subseafloor sedimentary metagenomes.</title>
        <authorList>
            <person name="Kawai M."/>
            <person name="Futagami T."/>
            <person name="Toyoda A."/>
            <person name="Takaki Y."/>
            <person name="Nishi S."/>
            <person name="Hori S."/>
            <person name="Arai W."/>
            <person name="Tsubouchi T."/>
            <person name="Morono Y."/>
            <person name="Uchiyama I."/>
            <person name="Ito T."/>
            <person name="Fujiyama A."/>
            <person name="Inagaki F."/>
            <person name="Takami H."/>
        </authorList>
    </citation>
    <scope>NUCLEOTIDE SEQUENCE</scope>
    <source>
        <strain evidence="14">Expedition CK06-06</strain>
    </source>
</reference>
<keyword evidence="8" id="KW-0862">Zinc</keyword>
<feature type="transmembrane region" description="Helical" evidence="12">
    <location>
        <begin position="48"/>
        <end position="66"/>
    </location>
</feature>
<feature type="domain" description="Peptidase M48" evidence="13">
    <location>
        <begin position="85"/>
        <end position="168"/>
    </location>
</feature>
<dbReference type="GO" id="GO:0005886">
    <property type="term" value="C:plasma membrane"/>
    <property type="evidence" value="ECO:0007669"/>
    <property type="project" value="UniProtKB-SubCell"/>
</dbReference>
<name>X0YGT2_9ZZZZ</name>
<proteinExistence type="predicted"/>
<evidence type="ECO:0000256" key="11">
    <source>
        <dbReference type="ARBA" id="ARBA00023136"/>
    </source>
</evidence>
<keyword evidence="3" id="KW-1003">Cell membrane</keyword>
<dbReference type="EMBL" id="BARS01054333">
    <property type="protein sequence ID" value="GAG47833.1"/>
    <property type="molecule type" value="Genomic_DNA"/>
</dbReference>
<keyword evidence="9 12" id="KW-1133">Transmembrane helix</keyword>
<dbReference type="Pfam" id="PF01435">
    <property type="entry name" value="Peptidase_M48"/>
    <property type="match status" value="1"/>
</dbReference>
<evidence type="ECO:0000256" key="4">
    <source>
        <dbReference type="ARBA" id="ARBA00022670"/>
    </source>
</evidence>
<evidence type="ECO:0000256" key="5">
    <source>
        <dbReference type="ARBA" id="ARBA00022692"/>
    </source>
</evidence>
<dbReference type="Gene3D" id="3.30.2010.10">
    <property type="entry name" value="Metalloproteases ('zincins'), catalytic domain"/>
    <property type="match status" value="1"/>
</dbReference>
<sequence length="172" mass="18665">MAEAQRVLIYDRIEANRRNSLLLLFVFVALLAGASIAMGIILGLPYPWAPLLIIPFLIIALVSYYSSSRVALAISQAREVTKDGEPELFRTVENLCIGAGLPMPKVYVIEDGSPNAFATGRDPDHAAVAVTRGLLRKLDKAELEGVIAHELSHIGNYDIRVMTIVVVLVGLA</sequence>
<keyword evidence="6" id="KW-0479">Metal-binding</keyword>
<keyword evidence="11 12" id="KW-0472">Membrane</keyword>
<evidence type="ECO:0000256" key="7">
    <source>
        <dbReference type="ARBA" id="ARBA00022801"/>
    </source>
</evidence>
<keyword evidence="5 12" id="KW-0812">Transmembrane</keyword>
<dbReference type="InterPro" id="IPR001915">
    <property type="entry name" value="Peptidase_M48"/>
</dbReference>
<dbReference type="GO" id="GO:0046872">
    <property type="term" value="F:metal ion binding"/>
    <property type="evidence" value="ECO:0007669"/>
    <property type="project" value="UniProtKB-KW"/>
</dbReference>
<evidence type="ECO:0000256" key="6">
    <source>
        <dbReference type="ARBA" id="ARBA00022723"/>
    </source>
</evidence>
<accession>X0YGT2</accession>
<comment type="cofactor">
    <cofactor evidence="1">
        <name>Zn(2+)</name>
        <dbReference type="ChEBI" id="CHEBI:29105"/>
    </cofactor>
</comment>
<keyword evidence="7" id="KW-0378">Hydrolase</keyword>